<evidence type="ECO:0008006" key="9">
    <source>
        <dbReference type="Google" id="ProtNLM"/>
    </source>
</evidence>
<evidence type="ECO:0000256" key="6">
    <source>
        <dbReference type="ARBA" id="ARBA00022801"/>
    </source>
</evidence>
<dbReference type="GO" id="GO:0006364">
    <property type="term" value="P:rRNA processing"/>
    <property type="evidence" value="ECO:0007669"/>
    <property type="project" value="InterPro"/>
</dbReference>
<comment type="similarity">
    <text evidence="2">Belongs to the endoribonuclease YbeY family.</text>
</comment>
<evidence type="ECO:0000256" key="7">
    <source>
        <dbReference type="ARBA" id="ARBA00022833"/>
    </source>
</evidence>
<dbReference type="GO" id="GO:0004222">
    <property type="term" value="F:metalloendopeptidase activity"/>
    <property type="evidence" value="ECO:0007669"/>
    <property type="project" value="InterPro"/>
</dbReference>
<dbReference type="NCBIfam" id="TIGR00043">
    <property type="entry name" value="rRNA maturation RNase YbeY"/>
    <property type="match status" value="1"/>
</dbReference>
<dbReference type="Pfam" id="PF02130">
    <property type="entry name" value="YbeY"/>
    <property type="match status" value="1"/>
</dbReference>
<dbReference type="SUPFAM" id="SSF55486">
    <property type="entry name" value="Metalloproteases ('zincins'), catalytic domain"/>
    <property type="match status" value="1"/>
</dbReference>
<dbReference type="GO" id="GO:0004519">
    <property type="term" value="F:endonuclease activity"/>
    <property type="evidence" value="ECO:0007669"/>
    <property type="project" value="UniProtKB-KW"/>
</dbReference>
<dbReference type="GO" id="GO:0046872">
    <property type="term" value="F:metal ion binding"/>
    <property type="evidence" value="ECO:0007669"/>
    <property type="project" value="UniProtKB-KW"/>
</dbReference>
<keyword evidence="7" id="KW-0862">Zinc</keyword>
<organism evidence="8">
    <name type="scientific">marine sediment metagenome</name>
    <dbReference type="NCBI Taxonomy" id="412755"/>
    <lineage>
        <taxon>unclassified sequences</taxon>
        <taxon>metagenomes</taxon>
        <taxon>ecological metagenomes</taxon>
    </lineage>
</organism>
<name>X1S9V1_9ZZZZ</name>
<reference evidence="8" key="1">
    <citation type="journal article" date="2014" name="Front. Microbiol.">
        <title>High frequency of phylogenetically diverse reductive dehalogenase-homologous genes in deep subseafloor sedimentary metagenomes.</title>
        <authorList>
            <person name="Kawai M."/>
            <person name="Futagami T."/>
            <person name="Toyoda A."/>
            <person name="Takaki Y."/>
            <person name="Nishi S."/>
            <person name="Hori S."/>
            <person name="Arai W."/>
            <person name="Tsubouchi T."/>
            <person name="Morono Y."/>
            <person name="Uchiyama I."/>
            <person name="Ito T."/>
            <person name="Fujiyama A."/>
            <person name="Inagaki F."/>
            <person name="Takami H."/>
        </authorList>
    </citation>
    <scope>NUCLEOTIDE SEQUENCE</scope>
    <source>
        <strain evidence="8">Expedition CK06-06</strain>
    </source>
</reference>
<evidence type="ECO:0000313" key="8">
    <source>
        <dbReference type="EMBL" id="GAI89807.1"/>
    </source>
</evidence>
<protein>
    <recommendedName>
        <fullName evidence="9">rRNA maturation RNase YbeY</fullName>
    </recommendedName>
</protein>
<evidence type="ECO:0000256" key="2">
    <source>
        <dbReference type="ARBA" id="ARBA00010875"/>
    </source>
</evidence>
<sequence>MEIQITCQHPMKNIDPVKVRMKLKRILKDLEYHDGELSLLFTDDKHIAELNHKFLKREGPTNVLAFPMRDDDHGGPETPMLGDIVISVDA</sequence>
<evidence type="ECO:0000256" key="1">
    <source>
        <dbReference type="ARBA" id="ARBA00001947"/>
    </source>
</evidence>
<dbReference type="InterPro" id="IPR023091">
    <property type="entry name" value="MetalPrtase_cat_dom_sf_prd"/>
</dbReference>
<keyword evidence="3" id="KW-0540">Nuclease</keyword>
<keyword evidence="5" id="KW-0255">Endonuclease</keyword>
<feature type="non-terminal residue" evidence="8">
    <location>
        <position position="90"/>
    </location>
</feature>
<dbReference type="EMBL" id="BARW01018953">
    <property type="protein sequence ID" value="GAI89807.1"/>
    <property type="molecule type" value="Genomic_DNA"/>
</dbReference>
<comment type="cofactor">
    <cofactor evidence="1">
        <name>Zn(2+)</name>
        <dbReference type="ChEBI" id="CHEBI:29105"/>
    </cofactor>
</comment>
<dbReference type="InterPro" id="IPR002036">
    <property type="entry name" value="YbeY"/>
</dbReference>
<dbReference type="AlphaFoldDB" id="X1S9V1"/>
<evidence type="ECO:0000256" key="5">
    <source>
        <dbReference type="ARBA" id="ARBA00022759"/>
    </source>
</evidence>
<gene>
    <name evidence="8" type="ORF">S12H4_32336</name>
</gene>
<evidence type="ECO:0000256" key="3">
    <source>
        <dbReference type="ARBA" id="ARBA00022722"/>
    </source>
</evidence>
<keyword evidence="4" id="KW-0479">Metal-binding</keyword>
<keyword evidence="6" id="KW-0378">Hydrolase</keyword>
<accession>X1S9V1</accession>
<dbReference type="Gene3D" id="3.40.390.30">
    <property type="entry name" value="Metalloproteases ('zincins'), catalytic domain"/>
    <property type="match status" value="1"/>
</dbReference>
<comment type="caution">
    <text evidence="8">The sequence shown here is derived from an EMBL/GenBank/DDBJ whole genome shotgun (WGS) entry which is preliminary data.</text>
</comment>
<evidence type="ECO:0000256" key="4">
    <source>
        <dbReference type="ARBA" id="ARBA00022723"/>
    </source>
</evidence>
<proteinExistence type="inferred from homology"/>